<feature type="compositionally biased region" description="Polar residues" evidence="1">
    <location>
        <begin position="246"/>
        <end position="261"/>
    </location>
</feature>
<feature type="compositionally biased region" description="Polar residues" evidence="1">
    <location>
        <begin position="227"/>
        <end position="239"/>
    </location>
</feature>
<feature type="non-terminal residue" evidence="2">
    <location>
        <position position="278"/>
    </location>
</feature>
<feature type="non-terminal residue" evidence="2">
    <location>
        <position position="1"/>
    </location>
</feature>
<feature type="compositionally biased region" description="Low complexity" evidence="1">
    <location>
        <begin position="262"/>
        <end position="271"/>
    </location>
</feature>
<gene>
    <name evidence="2" type="ORF">FOZ62_012605</name>
</gene>
<evidence type="ECO:0000313" key="2">
    <source>
        <dbReference type="EMBL" id="KAF4751075.1"/>
    </source>
</evidence>
<evidence type="ECO:0000256" key="1">
    <source>
        <dbReference type="SAM" id="MobiDB-lite"/>
    </source>
</evidence>
<organism evidence="2 3">
    <name type="scientific">Perkinsus olseni</name>
    <name type="common">Perkinsus atlanticus</name>
    <dbReference type="NCBI Taxonomy" id="32597"/>
    <lineage>
        <taxon>Eukaryota</taxon>
        <taxon>Sar</taxon>
        <taxon>Alveolata</taxon>
        <taxon>Perkinsozoa</taxon>
        <taxon>Perkinsea</taxon>
        <taxon>Perkinsida</taxon>
        <taxon>Perkinsidae</taxon>
        <taxon>Perkinsus</taxon>
    </lineage>
</organism>
<dbReference type="AlphaFoldDB" id="A0A7J6U148"/>
<feature type="region of interest" description="Disordered" evidence="1">
    <location>
        <begin position="225"/>
        <end position="278"/>
    </location>
</feature>
<reference evidence="2 3" key="1">
    <citation type="submission" date="2020-04" db="EMBL/GenBank/DDBJ databases">
        <title>Perkinsus olseni comparative genomics.</title>
        <authorList>
            <person name="Bogema D.R."/>
        </authorList>
    </citation>
    <scope>NUCLEOTIDE SEQUENCE [LARGE SCALE GENOMIC DNA]</scope>
    <source>
        <strain evidence="2">ATCC PRA-205</strain>
    </source>
</reference>
<evidence type="ECO:0000313" key="3">
    <source>
        <dbReference type="Proteomes" id="UP000574390"/>
    </source>
</evidence>
<name>A0A7J6U148_PEROL</name>
<proteinExistence type="predicted"/>
<dbReference type="EMBL" id="JABANM010003317">
    <property type="protein sequence ID" value="KAF4751075.1"/>
    <property type="molecule type" value="Genomic_DNA"/>
</dbReference>
<protein>
    <submittedName>
        <fullName evidence="2">Uncharacterized protein</fullName>
    </submittedName>
</protein>
<accession>A0A7J6U148</accession>
<dbReference type="Proteomes" id="UP000574390">
    <property type="component" value="Unassembled WGS sequence"/>
</dbReference>
<comment type="caution">
    <text evidence="2">The sequence shown here is derived from an EMBL/GenBank/DDBJ whole genome shotgun (WGS) entry which is preliminary data.</text>
</comment>
<sequence length="278" mass="30399">VPILHNQQRLSPIAVDYSRLPLQQPQAAPTDTNMYPFCYQSRSLAISMSGVRGGVCSGPFCDRWSLHSTGCRNGCQVNDRSAREVLECNIIEPNLPAGITLNFRSLAFMQNFIQDGVLKNHAHVYDITKLRRCITTILQHVQEHGAFLITGWLKCGVAENGTVLEPRAASLAAIIPLCDVPEDLKYRSDDDLGSNPGHDPDAFHEPQLRGRLGLADRSEVHVPPTLRTATSANERSQPSHLPPGLTGTSSTATLIDNPNQRSIPSTSSTHHITPDLTT</sequence>